<evidence type="ECO:0000259" key="3">
    <source>
        <dbReference type="Pfam" id="PF02481"/>
    </source>
</evidence>
<organism evidence="5 6">
    <name type="scientific">Candidatus Nesciobacter abundans</name>
    <dbReference type="NCBI Taxonomy" id="2601668"/>
    <lineage>
        <taxon>Bacteria</taxon>
        <taxon>Pseudomonadati</taxon>
        <taxon>Pseudomonadota</taxon>
        <taxon>Alphaproteobacteria</taxon>
        <taxon>Holosporales</taxon>
        <taxon>Holosporaceae</taxon>
        <taxon>Candidatus Nesciobacter</taxon>
    </lineage>
</organism>
<dbReference type="OrthoDB" id="9785707at2"/>
<feature type="domain" description="DprA winged helix" evidence="4">
    <location>
        <begin position="459"/>
        <end position="504"/>
    </location>
</feature>
<dbReference type="InterPro" id="IPR057666">
    <property type="entry name" value="DrpA_SLOG"/>
</dbReference>
<dbReference type="RefSeq" id="WP_148972118.1">
    <property type="nucleotide sequence ID" value="NZ_CP043314.1"/>
</dbReference>
<feature type="compositionally biased region" description="Basic and acidic residues" evidence="2">
    <location>
        <begin position="384"/>
        <end position="413"/>
    </location>
</feature>
<evidence type="ECO:0000313" key="6">
    <source>
        <dbReference type="Proteomes" id="UP000324924"/>
    </source>
</evidence>
<name>A0A5C0UFX5_9PROT</name>
<dbReference type="Pfam" id="PF21102">
    <property type="entry name" value="DprA_N"/>
    <property type="match status" value="1"/>
</dbReference>
<keyword evidence="6" id="KW-1185">Reference proteome</keyword>
<dbReference type="InterPro" id="IPR003488">
    <property type="entry name" value="DprA"/>
</dbReference>
<dbReference type="Pfam" id="PF17782">
    <property type="entry name" value="WHD_DprA"/>
    <property type="match status" value="1"/>
</dbReference>
<dbReference type="Pfam" id="PF02481">
    <property type="entry name" value="DNA_processg_A"/>
    <property type="match status" value="1"/>
</dbReference>
<reference evidence="5 6" key="1">
    <citation type="submission" date="2019-08" db="EMBL/GenBank/DDBJ databases">
        <title>Highly reduced genomes of protist endosymbionts show evolutionary convergence.</title>
        <authorList>
            <person name="George E."/>
            <person name="Husnik F."/>
            <person name="Tashyreva D."/>
            <person name="Prokopchuk G."/>
            <person name="Horak A."/>
            <person name="Kwong W.K."/>
            <person name="Lukes J."/>
            <person name="Keeling P.J."/>
        </authorList>
    </citation>
    <scope>NUCLEOTIDE SEQUENCE [LARGE SCALE GENOMIC DNA]</scope>
    <source>
        <strain evidence="5">1604HC</strain>
    </source>
</reference>
<proteinExistence type="inferred from homology"/>
<dbReference type="NCBIfam" id="TIGR00732">
    <property type="entry name" value="dprA"/>
    <property type="match status" value="1"/>
</dbReference>
<dbReference type="GO" id="GO:0009294">
    <property type="term" value="P:DNA-mediated transformation"/>
    <property type="evidence" value="ECO:0007669"/>
    <property type="project" value="InterPro"/>
</dbReference>
<dbReference type="EMBL" id="CP043314">
    <property type="protein sequence ID" value="QEK38995.1"/>
    <property type="molecule type" value="Genomic_DNA"/>
</dbReference>
<evidence type="ECO:0000313" key="5">
    <source>
        <dbReference type="EMBL" id="QEK38995.1"/>
    </source>
</evidence>
<sequence>MNKSFDIEISIEEKVKWIQVIRSRNIGPVTCNYLFRRYKSINDVAKSLLSDKKELILESEARAELENVEKIGGNIITFNDPKYPALLRNLRDAPPVLSVKGDLSLLEKNDKFFAVVGSRNPSIQTQAITERLSKGLGEKGYITVSGLARGVDTAAHKASIRSGTIAVIANGIDQVYPSENMHLSDMISKKGLLVSEVKFGTTPSQHLFPARNRIIAGISLGVLVVEAGLKSGSLITVDFALENGREVFAVPGCPLDPRSRGTNKMLKEGAVLVENIYDIVDNIPTEDDVENKNVFLDSEKNERKILETDLTNKSNHEINSVKGSSVKSVKNIFSENNSFEKKDNINEPKGCDSENIDSELLINNLNKKNLENIPNSDGLDVPDLENKSDSNESRCGIDVKHNISEEESKDSKVNKGNMQNHIFKNITLPFSTEDVNEDALSFNKKGCEILSCSKIDLKNYILSLIGSSAISIESIVEKMELPPSEIRSILVELELEDKIMHLVGDKISRIF</sequence>
<evidence type="ECO:0000259" key="4">
    <source>
        <dbReference type="Pfam" id="PF17782"/>
    </source>
</evidence>
<gene>
    <name evidence="5" type="primary">dprA</name>
    <name evidence="5" type="ORF">FZC36_00910</name>
</gene>
<dbReference type="PANTHER" id="PTHR43022:SF1">
    <property type="entry name" value="PROTEIN SMF"/>
    <property type="match status" value="1"/>
</dbReference>
<dbReference type="Proteomes" id="UP000324924">
    <property type="component" value="Chromosome"/>
</dbReference>
<comment type="similarity">
    <text evidence="1">Belongs to the DprA/Smf family.</text>
</comment>
<evidence type="ECO:0000256" key="1">
    <source>
        <dbReference type="ARBA" id="ARBA00006525"/>
    </source>
</evidence>
<feature type="region of interest" description="Disordered" evidence="2">
    <location>
        <begin position="372"/>
        <end position="413"/>
    </location>
</feature>
<dbReference type="InterPro" id="IPR036388">
    <property type="entry name" value="WH-like_DNA-bd_sf"/>
</dbReference>
<dbReference type="KEGG" id="nabu:FZC36_00910"/>
<protein>
    <submittedName>
        <fullName evidence="5">DNA-protecting protein DprA</fullName>
    </submittedName>
</protein>
<dbReference type="AlphaFoldDB" id="A0A5C0UFX5"/>
<dbReference type="Gene3D" id="1.10.10.10">
    <property type="entry name" value="Winged helix-like DNA-binding domain superfamily/Winged helix DNA-binding domain"/>
    <property type="match status" value="1"/>
</dbReference>
<dbReference type="PANTHER" id="PTHR43022">
    <property type="entry name" value="PROTEIN SMF"/>
    <property type="match status" value="1"/>
</dbReference>
<accession>A0A5C0UFX5</accession>
<dbReference type="InterPro" id="IPR041614">
    <property type="entry name" value="DprA_WH"/>
</dbReference>
<dbReference type="Gene3D" id="3.40.50.450">
    <property type="match status" value="1"/>
</dbReference>
<evidence type="ECO:0000256" key="2">
    <source>
        <dbReference type="SAM" id="MobiDB-lite"/>
    </source>
</evidence>
<feature type="domain" description="Smf/DprA SLOG" evidence="3">
    <location>
        <begin position="75"/>
        <end position="283"/>
    </location>
</feature>
<dbReference type="SUPFAM" id="SSF102405">
    <property type="entry name" value="MCP/YpsA-like"/>
    <property type="match status" value="1"/>
</dbReference>